<evidence type="ECO:0000256" key="3">
    <source>
        <dbReference type="ARBA" id="ARBA00022801"/>
    </source>
</evidence>
<dbReference type="Gene3D" id="2.40.50.90">
    <property type="match status" value="1"/>
</dbReference>
<dbReference type="InterPro" id="IPR016071">
    <property type="entry name" value="Staphylococal_nuclease_OB-fold"/>
</dbReference>
<dbReference type="PANTHER" id="PTHR12302:SF3">
    <property type="entry name" value="SERINE_THREONINE-PROTEIN KINASE 31"/>
    <property type="match status" value="1"/>
</dbReference>
<dbReference type="AlphaFoldDB" id="A0A4U6RHR7"/>
<dbReference type="GO" id="GO:0016787">
    <property type="term" value="F:hydrolase activity"/>
    <property type="evidence" value="ECO:0007669"/>
    <property type="project" value="UniProtKB-KW"/>
</dbReference>
<dbReference type="Pfam" id="PF00565">
    <property type="entry name" value="SNase"/>
    <property type="match status" value="1"/>
</dbReference>
<comment type="caution">
    <text evidence="5">The sequence shown here is derived from an EMBL/GenBank/DDBJ whole genome shotgun (WGS) entry which is preliminary data.</text>
</comment>
<dbReference type="SUPFAM" id="SSF50199">
    <property type="entry name" value="Staphylococcal nuclease"/>
    <property type="match status" value="1"/>
</dbReference>
<gene>
    <name evidence="5" type="ORF">FDV58_35270</name>
</gene>
<accession>A0A4U6RHR7</accession>
<feature type="domain" description="TNase-like" evidence="4">
    <location>
        <begin position="25"/>
        <end position="144"/>
    </location>
</feature>
<evidence type="ECO:0000313" key="5">
    <source>
        <dbReference type="EMBL" id="TKV73839.1"/>
    </source>
</evidence>
<proteinExistence type="predicted"/>
<organism evidence="5 6">
    <name type="scientific">Bradyrhizobium elkanii</name>
    <dbReference type="NCBI Taxonomy" id="29448"/>
    <lineage>
        <taxon>Bacteria</taxon>
        <taxon>Pseudomonadati</taxon>
        <taxon>Pseudomonadota</taxon>
        <taxon>Alphaproteobacteria</taxon>
        <taxon>Hyphomicrobiales</taxon>
        <taxon>Nitrobacteraceae</taxon>
        <taxon>Bradyrhizobium</taxon>
    </lineage>
</organism>
<evidence type="ECO:0000256" key="2">
    <source>
        <dbReference type="ARBA" id="ARBA00022759"/>
    </source>
</evidence>
<dbReference type="Proteomes" id="UP000305095">
    <property type="component" value="Unassembled WGS sequence"/>
</dbReference>
<name>A0A4U6RHR7_BRAEL</name>
<dbReference type="PROSITE" id="PS50830">
    <property type="entry name" value="TNASE_3"/>
    <property type="match status" value="1"/>
</dbReference>
<dbReference type="EMBL" id="SZZP01000031">
    <property type="protein sequence ID" value="TKV73839.1"/>
    <property type="molecule type" value="Genomic_DNA"/>
</dbReference>
<keyword evidence="3" id="KW-0378">Hydrolase</keyword>
<dbReference type="SMART" id="SM00318">
    <property type="entry name" value="SNc"/>
    <property type="match status" value="1"/>
</dbReference>
<reference evidence="5 6" key="1">
    <citation type="submission" date="2019-05" db="EMBL/GenBank/DDBJ databases">
        <title>Draft Genome of Bradyrhizobium elkanii strain SEMIA 938, Used in Commercial Inoculants for Lupinus spp. in Brazil.</title>
        <authorList>
            <person name="Hungria M."/>
            <person name="Delamuta J.R.M."/>
            <person name="Ribeiro R.A."/>
            <person name="Nogueira M.A."/>
        </authorList>
    </citation>
    <scope>NUCLEOTIDE SEQUENCE [LARGE SCALE GENOMIC DNA]</scope>
    <source>
        <strain evidence="5 6">Semia 938</strain>
    </source>
</reference>
<keyword evidence="1" id="KW-0540">Nuclease</keyword>
<protein>
    <submittedName>
        <fullName evidence="5">Thermonuclease family protein</fullName>
    </submittedName>
</protein>
<dbReference type="GO" id="GO:0004519">
    <property type="term" value="F:endonuclease activity"/>
    <property type="evidence" value="ECO:0007669"/>
    <property type="project" value="UniProtKB-KW"/>
</dbReference>
<dbReference type="PANTHER" id="PTHR12302">
    <property type="entry name" value="EBNA2 BINDING PROTEIN P100"/>
    <property type="match status" value="1"/>
</dbReference>
<evidence type="ECO:0000259" key="4">
    <source>
        <dbReference type="PROSITE" id="PS50830"/>
    </source>
</evidence>
<sequence>MMTACALAIGTCIGRAEAAGCNFEIQGEGRVAAVVDARSLRLDDGREVKLAGIEVADKTKATAALTALLVGREVTLRGQDDTPDRYGRQPAYAFLAGHEIPVQSELLRQGLALVSSETADKDCVTALMAAEAEARAARSGTWAEATVIKNAESSADILAGIGRFTVVEGRVLSVRQAGATTYLNFGRNWTQDFAATISRRIVPAFEAAGLAPKSLENRKIRVRGWVEARRGPRIELLRVGQLEVLGGN</sequence>
<dbReference type="InterPro" id="IPR035437">
    <property type="entry name" value="SNase_OB-fold_sf"/>
</dbReference>
<evidence type="ECO:0000256" key="1">
    <source>
        <dbReference type="ARBA" id="ARBA00022722"/>
    </source>
</evidence>
<evidence type="ECO:0000313" key="6">
    <source>
        <dbReference type="Proteomes" id="UP000305095"/>
    </source>
</evidence>
<keyword evidence="2" id="KW-0255">Endonuclease</keyword>